<dbReference type="Gene3D" id="3.10.100.10">
    <property type="entry name" value="Mannose-Binding Protein A, subunit A"/>
    <property type="match status" value="2"/>
</dbReference>
<dbReference type="InterPro" id="IPR018378">
    <property type="entry name" value="C-type_lectin_CS"/>
</dbReference>
<evidence type="ECO:0000256" key="1">
    <source>
        <dbReference type="ARBA" id="ARBA00023157"/>
    </source>
</evidence>
<keyword evidence="1" id="KW-1015">Disulfide bond</keyword>
<dbReference type="SMART" id="SM00034">
    <property type="entry name" value="CLECT"/>
    <property type="match status" value="2"/>
</dbReference>
<dbReference type="InterPro" id="IPR016187">
    <property type="entry name" value="CTDL_fold"/>
</dbReference>
<evidence type="ECO:0000259" key="4">
    <source>
        <dbReference type="PROSITE" id="PS50041"/>
    </source>
</evidence>
<accession>A0A915NZ25</accession>
<dbReference type="CDD" id="cd00037">
    <property type="entry name" value="CLECT"/>
    <property type="match status" value="2"/>
</dbReference>
<protein>
    <submittedName>
        <fullName evidence="6">C-type lectin domain-containing protein</fullName>
    </submittedName>
</protein>
<feature type="coiled-coil region" evidence="2">
    <location>
        <begin position="46"/>
        <end position="94"/>
    </location>
</feature>
<keyword evidence="3" id="KW-0732">Signal</keyword>
<dbReference type="PANTHER" id="PTHR22803">
    <property type="entry name" value="MANNOSE, PHOSPHOLIPASE, LECTIN RECEPTOR RELATED"/>
    <property type="match status" value="1"/>
</dbReference>
<dbReference type="InterPro" id="IPR016186">
    <property type="entry name" value="C-type_lectin-like/link_sf"/>
</dbReference>
<feature type="chain" id="PRO_5037020778" evidence="3">
    <location>
        <begin position="26"/>
        <end position="486"/>
    </location>
</feature>
<organism evidence="5 6">
    <name type="scientific">Meloidogyne floridensis</name>
    <dbReference type="NCBI Taxonomy" id="298350"/>
    <lineage>
        <taxon>Eukaryota</taxon>
        <taxon>Metazoa</taxon>
        <taxon>Ecdysozoa</taxon>
        <taxon>Nematoda</taxon>
        <taxon>Chromadorea</taxon>
        <taxon>Rhabditida</taxon>
        <taxon>Tylenchina</taxon>
        <taxon>Tylenchomorpha</taxon>
        <taxon>Tylenchoidea</taxon>
        <taxon>Meloidogynidae</taxon>
        <taxon>Meloidogyninae</taxon>
        <taxon>Meloidogyne</taxon>
    </lineage>
</organism>
<dbReference type="Pfam" id="PF00059">
    <property type="entry name" value="Lectin_C"/>
    <property type="match status" value="2"/>
</dbReference>
<keyword evidence="2" id="KW-0175">Coiled coil</keyword>
<keyword evidence="5" id="KW-1185">Reference proteome</keyword>
<dbReference type="WBParaSite" id="scf7180000421995.g8077">
    <property type="protein sequence ID" value="scf7180000421995.g8077"/>
    <property type="gene ID" value="scf7180000421995.g8077"/>
</dbReference>
<dbReference type="PROSITE" id="PS00615">
    <property type="entry name" value="C_TYPE_LECTIN_1"/>
    <property type="match status" value="1"/>
</dbReference>
<evidence type="ECO:0000313" key="5">
    <source>
        <dbReference type="Proteomes" id="UP000887560"/>
    </source>
</evidence>
<proteinExistence type="predicted"/>
<dbReference type="InterPro" id="IPR050111">
    <property type="entry name" value="C-type_lectin/snaclec_domain"/>
</dbReference>
<evidence type="ECO:0000313" key="6">
    <source>
        <dbReference type="WBParaSite" id="scf7180000421995.g8077"/>
    </source>
</evidence>
<dbReference type="PROSITE" id="PS50041">
    <property type="entry name" value="C_TYPE_LECTIN_2"/>
    <property type="match status" value="2"/>
</dbReference>
<dbReference type="SUPFAM" id="SSF56436">
    <property type="entry name" value="C-type lectin-like"/>
    <property type="match status" value="2"/>
</dbReference>
<sequence length="486" mass="53267">MFSIGNKIIFSNILLVIISEVYVESAKHSRVAPSPTILPREQAALISEVHNRLNEASGRINALNRRIAIPNYDRQTMLLQARELRQEYQNINTEVSNQGLSSNSIIQRHLNSIGTSLTTIENNLQQIIRLYEHNKEPDIIDGWASRLDSSGVVYGYKVIMQDMINYYQARNLCNKEGGELVSIHSDEEEHFVVQLASSLLDQCQTNNSLCRQRVPIPSLDSMFRSFYIGLNRAAIEPYYDPTVVQTWADGSSVDYASVPTPGVPTIQIQPWGPGCPSGLNDTGSNLQKGSPEDCVCMYKGADGNINWNDISCYHKLAGGICKLTCNGGNFGKMCGINGWQAIATCQSLGAKVASIHSDLQQATVTNVSQTIQINCSWIGLHRNAILGGQIHNFWDDGSPSDYGVIVQLNGGNTPWSLGCPKSLGNTSCPTSNDCTAVVPPAGLWLDLDCVSTCGAVICEKECNPLTLTQNDLFFDELNSVEKEVVD</sequence>
<dbReference type="InterPro" id="IPR001304">
    <property type="entry name" value="C-type_lectin-like"/>
</dbReference>
<feature type="domain" description="C-type lectin" evidence="4">
    <location>
        <begin position="340"/>
        <end position="449"/>
    </location>
</feature>
<feature type="domain" description="C-type lectin" evidence="4">
    <location>
        <begin position="156"/>
        <end position="312"/>
    </location>
</feature>
<dbReference type="Proteomes" id="UP000887560">
    <property type="component" value="Unplaced"/>
</dbReference>
<evidence type="ECO:0000256" key="3">
    <source>
        <dbReference type="SAM" id="SignalP"/>
    </source>
</evidence>
<dbReference type="AlphaFoldDB" id="A0A915NZ25"/>
<reference evidence="6" key="1">
    <citation type="submission" date="2022-11" db="UniProtKB">
        <authorList>
            <consortium name="WormBaseParasite"/>
        </authorList>
    </citation>
    <scope>IDENTIFICATION</scope>
</reference>
<evidence type="ECO:0000256" key="2">
    <source>
        <dbReference type="SAM" id="Coils"/>
    </source>
</evidence>
<feature type="signal peptide" evidence="3">
    <location>
        <begin position="1"/>
        <end position="25"/>
    </location>
</feature>
<name>A0A915NZ25_9BILA</name>